<name>A0ABP9Z3M4_9FUNG</name>
<evidence type="ECO:0000313" key="1">
    <source>
        <dbReference type="EMBL" id="GAA5813705.1"/>
    </source>
</evidence>
<dbReference type="EMBL" id="BAABUK010000018">
    <property type="protein sequence ID" value="GAA5813705.1"/>
    <property type="molecule type" value="Genomic_DNA"/>
</dbReference>
<gene>
    <name evidence="1" type="ORF">MFLAVUS_007192</name>
</gene>
<comment type="caution">
    <text evidence="1">The sequence shown here is derived from an EMBL/GenBank/DDBJ whole genome shotgun (WGS) entry which is preliminary data.</text>
</comment>
<evidence type="ECO:0000313" key="2">
    <source>
        <dbReference type="Proteomes" id="UP001473302"/>
    </source>
</evidence>
<organism evidence="1 2">
    <name type="scientific">Mucor flavus</name>
    <dbReference type="NCBI Taxonomy" id="439312"/>
    <lineage>
        <taxon>Eukaryota</taxon>
        <taxon>Fungi</taxon>
        <taxon>Fungi incertae sedis</taxon>
        <taxon>Mucoromycota</taxon>
        <taxon>Mucoromycotina</taxon>
        <taxon>Mucoromycetes</taxon>
        <taxon>Mucorales</taxon>
        <taxon>Mucorineae</taxon>
        <taxon>Mucoraceae</taxon>
        <taxon>Mucor</taxon>
    </lineage>
</organism>
<accession>A0ABP9Z3M4</accession>
<proteinExistence type="predicted"/>
<dbReference type="Proteomes" id="UP001473302">
    <property type="component" value="Unassembled WGS sequence"/>
</dbReference>
<keyword evidence="2" id="KW-1185">Reference proteome</keyword>
<reference evidence="1 2" key="1">
    <citation type="submission" date="2024-04" db="EMBL/GenBank/DDBJ databases">
        <title>genome sequences of Mucor flavus KT1a and Helicostylum pulchrum KT1b strains isolated from the surface of a dry-aged beef.</title>
        <authorList>
            <person name="Toyotome T."/>
            <person name="Hosono M."/>
            <person name="Torimaru M."/>
            <person name="Fukuda K."/>
            <person name="Mikami N."/>
        </authorList>
    </citation>
    <scope>NUCLEOTIDE SEQUENCE [LARGE SCALE GENOMIC DNA]</scope>
    <source>
        <strain evidence="1 2">KT1a</strain>
    </source>
</reference>
<sequence>MCDFTTEAANMDPAPMSAYASELSNALDKAPLSTRALHETLYDVGYRKDFDLVAHDDANFMEIAIRKIDATMEIPNTPRKLKAFIKEIPSILAWKEAVTSHALNLN</sequence>
<protein>
    <submittedName>
        <fullName evidence="1">Uncharacterized protein</fullName>
    </submittedName>
</protein>